<reference evidence="3" key="1">
    <citation type="journal article" date="2019" name="bioRxiv">
        <title>The Genome of the Zebra Mussel, Dreissena polymorpha: A Resource for Invasive Species Research.</title>
        <authorList>
            <person name="McCartney M.A."/>
            <person name="Auch B."/>
            <person name="Kono T."/>
            <person name="Mallez S."/>
            <person name="Zhang Y."/>
            <person name="Obille A."/>
            <person name="Becker A."/>
            <person name="Abrahante J.E."/>
            <person name="Garbe J."/>
            <person name="Badalamenti J.P."/>
            <person name="Herman A."/>
            <person name="Mangelson H."/>
            <person name="Liachko I."/>
            <person name="Sullivan S."/>
            <person name="Sone E.D."/>
            <person name="Koren S."/>
            <person name="Silverstein K.A.T."/>
            <person name="Beckman K.B."/>
            <person name="Gohl D.M."/>
        </authorList>
    </citation>
    <scope>NUCLEOTIDE SEQUENCE</scope>
    <source>
        <strain evidence="3">Duluth1</strain>
        <tissue evidence="3">Whole animal</tissue>
    </source>
</reference>
<organism evidence="3 4">
    <name type="scientific">Dreissena polymorpha</name>
    <name type="common">Zebra mussel</name>
    <name type="synonym">Mytilus polymorpha</name>
    <dbReference type="NCBI Taxonomy" id="45954"/>
    <lineage>
        <taxon>Eukaryota</taxon>
        <taxon>Metazoa</taxon>
        <taxon>Spiralia</taxon>
        <taxon>Lophotrochozoa</taxon>
        <taxon>Mollusca</taxon>
        <taxon>Bivalvia</taxon>
        <taxon>Autobranchia</taxon>
        <taxon>Heteroconchia</taxon>
        <taxon>Euheterodonta</taxon>
        <taxon>Imparidentia</taxon>
        <taxon>Neoheterodontei</taxon>
        <taxon>Myida</taxon>
        <taxon>Dreissenoidea</taxon>
        <taxon>Dreissenidae</taxon>
        <taxon>Dreissena</taxon>
    </lineage>
</organism>
<keyword evidence="1" id="KW-0175">Coiled coil</keyword>
<comment type="caution">
    <text evidence="3">The sequence shown here is derived from an EMBL/GenBank/DDBJ whole genome shotgun (WGS) entry which is preliminary data.</text>
</comment>
<dbReference type="PANTHER" id="PTHR18957">
    <property type="entry name" value="CENTLEIN"/>
    <property type="match status" value="1"/>
</dbReference>
<dbReference type="AlphaFoldDB" id="A0A9D4KHP0"/>
<feature type="compositionally biased region" description="Polar residues" evidence="2">
    <location>
        <begin position="1"/>
        <end position="10"/>
    </location>
</feature>
<sequence length="438" mass="50402">MGSGTETGTDTLGDRIVRRSRGQPADSSTTDTSVEPHTDRQRRSVPMKPQRKPSSRVVSPARHTEARAQRILAQLKDAATSPVQPTGPSHESPTGVKRSPAYNAMVRQLRPMKQRVGYLQQQVLTLRESRATALKSVDELKEANTQLQTDLNHANQRLRVSKQSIQKLTNDLDKLQQEKKEMENKLTQKMDNFPETGRAEHDFKVLESRLKSCSTELSRQNNVVRQLKQENEQLTDQMKLLQDKTSMYEQLTDQMKLLQDKVSRAERDSSQKRSLLEDQRSRVKQALETAKADADSLEQLETRTKLLQDANDKQKIQIDSYKKRLGAVTREKRDYEERFLKLTADIEKKNKLLLESQSRRQEAETSLVTMETLATQQMKSLARESEDALETAKDKLREIHEILQAYQRFVRVCDPTIVYMYTRYCRPTNTLSAYVTPP</sequence>
<dbReference type="GO" id="GO:0010457">
    <property type="term" value="P:centriole-centriole cohesion"/>
    <property type="evidence" value="ECO:0007669"/>
    <property type="project" value="TreeGrafter"/>
</dbReference>
<name>A0A9D4KHP0_DREPO</name>
<protein>
    <submittedName>
        <fullName evidence="3">Uncharacterized protein</fullName>
    </submittedName>
</protein>
<evidence type="ECO:0000313" key="3">
    <source>
        <dbReference type="EMBL" id="KAH3840140.1"/>
    </source>
</evidence>
<feature type="coiled-coil region" evidence="1">
    <location>
        <begin position="137"/>
        <end position="338"/>
    </location>
</feature>
<proteinExistence type="predicted"/>
<reference evidence="3" key="2">
    <citation type="submission" date="2020-11" db="EMBL/GenBank/DDBJ databases">
        <authorList>
            <person name="McCartney M.A."/>
            <person name="Auch B."/>
            <person name="Kono T."/>
            <person name="Mallez S."/>
            <person name="Becker A."/>
            <person name="Gohl D.M."/>
            <person name="Silverstein K.A.T."/>
            <person name="Koren S."/>
            <person name="Bechman K.B."/>
            <person name="Herman A."/>
            <person name="Abrahante J.E."/>
            <person name="Garbe J."/>
        </authorList>
    </citation>
    <scope>NUCLEOTIDE SEQUENCE</scope>
    <source>
        <strain evidence="3">Duluth1</strain>
        <tissue evidence="3">Whole animal</tissue>
    </source>
</reference>
<dbReference type="Gene3D" id="1.10.287.1490">
    <property type="match status" value="1"/>
</dbReference>
<dbReference type="GO" id="GO:0005813">
    <property type="term" value="C:centrosome"/>
    <property type="evidence" value="ECO:0007669"/>
    <property type="project" value="TreeGrafter"/>
</dbReference>
<accession>A0A9D4KHP0</accession>
<evidence type="ECO:0000256" key="1">
    <source>
        <dbReference type="SAM" id="Coils"/>
    </source>
</evidence>
<dbReference type="GO" id="GO:0005814">
    <property type="term" value="C:centriole"/>
    <property type="evidence" value="ECO:0007669"/>
    <property type="project" value="TreeGrafter"/>
</dbReference>
<feature type="compositionally biased region" description="Basic residues" evidence="2">
    <location>
        <begin position="43"/>
        <end position="54"/>
    </location>
</feature>
<dbReference type="PANTHER" id="PTHR18957:SF0">
    <property type="entry name" value="CENTLEIN"/>
    <property type="match status" value="1"/>
</dbReference>
<dbReference type="InterPro" id="IPR038810">
    <property type="entry name" value="CNTLN"/>
</dbReference>
<feature type="region of interest" description="Disordered" evidence="2">
    <location>
        <begin position="1"/>
        <end position="97"/>
    </location>
</feature>
<dbReference type="EMBL" id="JAIWYP010000004">
    <property type="protein sequence ID" value="KAH3840140.1"/>
    <property type="molecule type" value="Genomic_DNA"/>
</dbReference>
<evidence type="ECO:0000313" key="4">
    <source>
        <dbReference type="Proteomes" id="UP000828390"/>
    </source>
</evidence>
<feature type="compositionally biased region" description="Polar residues" evidence="2">
    <location>
        <begin position="81"/>
        <end position="92"/>
    </location>
</feature>
<keyword evidence="4" id="KW-1185">Reference proteome</keyword>
<dbReference type="Proteomes" id="UP000828390">
    <property type="component" value="Unassembled WGS sequence"/>
</dbReference>
<evidence type="ECO:0000256" key="2">
    <source>
        <dbReference type="SAM" id="MobiDB-lite"/>
    </source>
</evidence>
<gene>
    <name evidence="3" type="ORF">DPMN_113584</name>
</gene>